<feature type="domain" description="VWFC" evidence="8">
    <location>
        <begin position="251"/>
        <end position="316"/>
    </location>
</feature>
<dbReference type="PANTHER" id="PTHR46303">
    <property type="entry name" value="VWFC DOMAIN-CONTAINING PROTEIN"/>
    <property type="match status" value="1"/>
</dbReference>
<evidence type="ECO:0000256" key="1">
    <source>
        <dbReference type="ARBA" id="ARBA00004613"/>
    </source>
</evidence>
<dbReference type="PROSITE" id="PS01208">
    <property type="entry name" value="VWFC_1"/>
    <property type="match status" value="1"/>
</dbReference>
<dbReference type="Gene3D" id="2.10.70.10">
    <property type="entry name" value="Complement Module, domain 1"/>
    <property type="match status" value="2"/>
</dbReference>
<evidence type="ECO:0000313" key="10">
    <source>
        <dbReference type="RefSeq" id="XP_033805427.1"/>
    </source>
</evidence>
<feature type="signal peptide" evidence="7">
    <location>
        <begin position="1"/>
        <end position="20"/>
    </location>
</feature>
<evidence type="ECO:0000256" key="2">
    <source>
        <dbReference type="ARBA" id="ARBA00022473"/>
    </source>
</evidence>
<keyword evidence="4 7" id="KW-0732">Signal</keyword>
<dbReference type="InterPro" id="IPR045717">
    <property type="entry name" value="CHRDL1/2"/>
</dbReference>
<dbReference type="SMART" id="SM00214">
    <property type="entry name" value="VWC"/>
    <property type="match status" value="3"/>
</dbReference>
<comment type="subcellular location">
    <subcellularLocation>
        <location evidence="1">Secreted</location>
    </subcellularLocation>
</comment>
<dbReference type="Pfam" id="PF00093">
    <property type="entry name" value="VWC"/>
    <property type="match status" value="3"/>
</dbReference>
<evidence type="ECO:0000259" key="8">
    <source>
        <dbReference type="PROSITE" id="PS50184"/>
    </source>
</evidence>
<evidence type="ECO:0000256" key="4">
    <source>
        <dbReference type="ARBA" id="ARBA00022729"/>
    </source>
</evidence>
<dbReference type="AlphaFoldDB" id="A0A6P8R6F9"/>
<keyword evidence="5" id="KW-0677">Repeat</keyword>
<feature type="domain" description="VWFC" evidence="8">
    <location>
        <begin position="111"/>
        <end position="177"/>
    </location>
</feature>
<dbReference type="GO" id="GO:0030514">
    <property type="term" value="P:negative regulation of BMP signaling pathway"/>
    <property type="evidence" value="ECO:0007669"/>
    <property type="project" value="TreeGrafter"/>
</dbReference>
<keyword evidence="6" id="KW-0325">Glycoprotein</keyword>
<name>A0A6P8R6F9_GEOSA</name>
<proteinExistence type="predicted"/>
<feature type="domain" description="VWFC" evidence="8">
    <location>
        <begin position="33"/>
        <end position="98"/>
    </location>
</feature>
<dbReference type="CTD" id="25884"/>
<evidence type="ECO:0000256" key="7">
    <source>
        <dbReference type="SAM" id="SignalP"/>
    </source>
</evidence>
<dbReference type="GeneID" id="117362705"/>
<dbReference type="Proteomes" id="UP000515159">
    <property type="component" value="Chromosome 6"/>
</dbReference>
<evidence type="ECO:0000313" key="9">
    <source>
        <dbReference type="Proteomes" id="UP000515159"/>
    </source>
</evidence>
<protein>
    <submittedName>
        <fullName evidence="10">Chordin-like protein 2 isoform X1</fullName>
    </submittedName>
</protein>
<dbReference type="PANTHER" id="PTHR46303:SF3">
    <property type="entry name" value="CHORDIN-LIKE PROTEIN 2"/>
    <property type="match status" value="1"/>
</dbReference>
<reference evidence="10" key="1">
    <citation type="submission" date="2025-08" db="UniProtKB">
        <authorList>
            <consortium name="RefSeq"/>
        </authorList>
    </citation>
    <scope>IDENTIFICATION</scope>
</reference>
<evidence type="ECO:0000256" key="3">
    <source>
        <dbReference type="ARBA" id="ARBA00022525"/>
    </source>
</evidence>
<keyword evidence="2" id="KW-0217">Developmental protein</keyword>
<accession>A0A6P8R6F9</accession>
<dbReference type="GO" id="GO:0048731">
    <property type="term" value="P:system development"/>
    <property type="evidence" value="ECO:0007669"/>
    <property type="project" value="UniProtKB-ARBA"/>
</dbReference>
<dbReference type="Gene3D" id="6.20.200.20">
    <property type="match status" value="1"/>
</dbReference>
<dbReference type="KEGG" id="gsh:117362705"/>
<feature type="chain" id="PRO_5028235030" evidence="7">
    <location>
        <begin position="21"/>
        <end position="374"/>
    </location>
</feature>
<organism evidence="9 10">
    <name type="scientific">Geotrypetes seraphini</name>
    <name type="common">Gaboon caecilian</name>
    <name type="synonym">Caecilia seraphini</name>
    <dbReference type="NCBI Taxonomy" id="260995"/>
    <lineage>
        <taxon>Eukaryota</taxon>
        <taxon>Metazoa</taxon>
        <taxon>Chordata</taxon>
        <taxon>Craniata</taxon>
        <taxon>Vertebrata</taxon>
        <taxon>Euteleostomi</taxon>
        <taxon>Amphibia</taxon>
        <taxon>Gymnophiona</taxon>
        <taxon>Geotrypetes</taxon>
    </lineage>
</organism>
<dbReference type="GO" id="GO:0005615">
    <property type="term" value="C:extracellular space"/>
    <property type="evidence" value="ECO:0007669"/>
    <property type="project" value="TreeGrafter"/>
</dbReference>
<dbReference type="FunCoup" id="A0A6P8R6F9">
    <property type="interactions" value="155"/>
</dbReference>
<dbReference type="OrthoDB" id="8173378at2759"/>
<dbReference type="GO" id="GO:0030154">
    <property type="term" value="P:cell differentiation"/>
    <property type="evidence" value="ECO:0007669"/>
    <property type="project" value="TreeGrafter"/>
</dbReference>
<dbReference type="SUPFAM" id="SSF57603">
    <property type="entry name" value="FnI-like domain"/>
    <property type="match status" value="3"/>
</dbReference>
<dbReference type="FunFam" id="2.10.70.10:FF:000005">
    <property type="entry name" value="Chordin-like 1, isoform CRA_c"/>
    <property type="match status" value="1"/>
</dbReference>
<dbReference type="PROSITE" id="PS50184">
    <property type="entry name" value="VWFC_2"/>
    <property type="match status" value="3"/>
</dbReference>
<evidence type="ECO:0000256" key="6">
    <source>
        <dbReference type="ARBA" id="ARBA00023180"/>
    </source>
</evidence>
<keyword evidence="9" id="KW-1185">Reference proteome</keyword>
<evidence type="ECO:0000256" key="5">
    <source>
        <dbReference type="ARBA" id="ARBA00022737"/>
    </source>
</evidence>
<keyword evidence="3" id="KW-0964">Secreted</keyword>
<sequence length="374" mass="42497">MAPDLREVWLLLGFSALLLASETEGRARARPDMFCIFHGKRYRPGESWHPYLEPYGLMYCLHCLCSQNASVSCHRIKCPPLHCISTMTEPHQCCPRCVEPHTPSGLRAPMKSCQYNGTVYQQGEMFTASDFFPARQPDQCVLCSCSDGQIYCGLMTCPEVVCPFPLSLMDFCCRVCKESSIEKSVEEERLQLNRGVRYSQDQCLSELLNKRSFGATASSISSSSLGINTRTFKQKGGGTTIKILFREKHKKACIYNGKTYSHGEVWHPVFRSFGALPCILCTCKDGNQDCHRVTCPDEYPCEYPEKVEGKCCKICQDQEPKGEPEKGCNRKKSFRRGRHFHLETARRSLECLQEDPSNRELKRMESCNIPLQDN</sequence>
<dbReference type="GO" id="GO:0036122">
    <property type="term" value="F:BMP binding"/>
    <property type="evidence" value="ECO:0007669"/>
    <property type="project" value="TreeGrafter"/>
</dbReference>
<gene>
    <name evidence="10" type="primary">CHRDL2</name>
</gene>
<dbReference type="InParanoid" id="A0A6P8R6F9"/>
<dbReference type="InterPro" id="IPR001007">
    <property type="entry name" value="VWF_dom"/>
</dbReference>
<dbReference type="RefSeq" id="XP_033805427.1">
    <property type="nucleotide sequence ID" value="XM_033949536.1"/>
</dbReference>